<dbReference type="AlphaFoldDB" id="A0A4R1KNL7"/>
<dbReference type="GO" id="GO:0005509">
    <property type="term" value="F:calcium ion binding"/>
    <property type="evidence" value="ECO:0007669"/>
    <property type="project" value="InterPro"/>
</dbReference>
<dbReference type="InterPro" id="IPR046357">
    <property type="entry name" value="PPIase_dom_sf"/>
</dbReference>
<evidence type="ECO:0000256" key="2">
    <source>
        <dbReference type="ARBA" id="ARBA00013194"/>
    </source>
</evidence>
<keyword evidence="3 4" id="KW-0697">Rotamase</keyword>
<evidence type="ECO:0000313" key="7">
    <source>
        <dbReference type="EMBL" id="TCK66612.1"/>
    </source>
</evidence>
<dbReference type="InterPro" id="IPR018247">
    <property type="entry name" value="EF_Hand_1_Ca_BS"/>
</dbReference>
<dbReference type="Proteomes" id="UP000295714">
    <property type="component" value="Unassembled WGS sequence"/>
</dbReference>
<dbReference type="PROSITE" id="PS50059">
    <property type="entry name" value="FKBP_PPIASE"/>
    <property type="match status" value="1"/>
</dbReference>
<keyword evidence="8" id="KW-1185">Reference proteome</keyword>
<evidence type="ECO:0000256" key="4">
    <source>
        <dbReference type="PROSITE-ProRule" id="PRU00277"/>
    </source>
</evidence>
<dbReference type="InterPro" id="IPR001179">
    <property type="entry name" value="PPIase_FKBP_dom"/>
</dbReference>
<dbReference type="GO" id="GO:0003755">
    <property type="term" value="F:peptidyl-prolyl cis-trans isomerase activity"/>
    <property type="evidence" value="ECO:0007669"/>
    <property type="project" value="UniProtKB-KW"/>
</dbReference>
<proteinExistence type="predicted"/>
<sequence>MKLRTFLTSIIVFSIIIFACTPDEPEINIVPERDRGEQQIVDDNLLQAYLSTHYYNRDDFVSGEDYDLEDIIILKLEDGQVLPPGSELLINAVETLNTEFQGVNYKYYILKINEGGGSNYPNFTDKIRVNYEGSLVADATVFDNQFIQDFNLVGENEFSGVITGWQRVFPNFKASEDFNILNNGIVDYDNYGFGVMFLPSGLGYFGRALEGIPVYSNLIFKFSLFQTEQNDHDNDGIPSYLEDLNEDLSVFDEDTDADNVVNYVDPDDDGDGVLTVNELQRTEYVIDTNMGQMEPTLGVNEFELTRTESMGIITITTGTIIDANNNNIPDYLDAEATTDYSEDN</sequence>
<dbReference type="PROSITE" id="PS51257">
    <property type="entry name" value="PROKAR_LIPOPROTEIN"/>
    <property type="match status" value="1"/>
</dbReference>
<evidence type="ECO:0000256" key="1">
    <source>
        <dbReference type="ARBA" id="ARBA00000971"/>
    </source>
</evidence>
<dbReference type="RefSeq" id="WP_132705137.1">
    <property type="nucleotide sequence ID" value="NZ_SMGI01000003.1"/>
</dbReference>
<evidence type="ECO:0000313" key="8">
    <source>
        <dbReference type="Proteomes" id="UP000295714"/>
    </source>
</evidence>
<name>A0A4R1KNL7_9FLAO</name>
<dbReference type="SUPFAM" id="SSF103647">
    <property type="entry name" value="TSP type-3 repeat"/>
    <property type="match status" value="1"/>
</dbReference>
<keyword evidence="4" id="KW-0413">Isomerase</keyword>
<dbReference type="SUPFAM" id="SSF54534">
    <property type="entry name" value="FKBP-like"/>
    <property type="match status" value="1"/>
</dbReference>
<gene>
    <name evidence="7" type="ORF">DFQ05_1880</name>
</gene>
<protein>
    <recommendedName>
        <fullName evidence="2 4">peptidylprolyl isomerase</fullName>
        <ecNumber evidence="2 4">5.2.1.8</ecNumber>
    </recommendedName>
</protein>
<comment type="catalytic activity">
    <reaction evidence="1 4">
        <text>[protein]-peptidylproline (omega=180) = [protein]-peptidylproline (omega=0)</text>
        <dbReference type="Rhea" id="RHEA:16237"/>
        <dbReference type="Rhea" id="RHEA-COMP:10747"/>
        <dbReference type="Rhea" id="RHEA-COMP:10748"/>
        <dbReference type="ChEBI" id="CHEBI:83833"/>
        <dbReference type="ChEBI" id="CHEBI:83834"/>
        <dbReference type="EC" id="5.2.1.8"/>
    </reaction>
</comment>
<evidence type="ECO:0000256" key="3">
    <source>
        <dbReference type="ARBA" id="ARBA00023110"/>
    </source>
</evidence>
<feature type="domain" description="PPIase FKBP-type" evidence="6">
    <location>
        <begin position="124"/>
        <end position="228"/>
    </location>
</feature>
<comment type="caution">
    <text evidence="7">The sequence shown here is derived from an EMBL/GenBank/DDBJ whole genome shotgun (WGS) entry which is preliminary data.</text>
</comment>
<keyword evidence="5" id="KW-0732">Signal</keyword>
<dbReference type="PROSITE" id="PS00018">
    <property type="entry name" value="EF_HAND_1"/>
    <property type="match status" value="1"/>
</dbReference>
<organism evidence="7 8">
    <name type="scientific">Winogradskyella wandonensis</name>
    <dbReference type="NCBI Taxonomy" id="1442586"/>
    <lineage>
        <taxon>Bacteria</taxon>
        <taxon>Pseudomonadati</taxon>
        <taxon>Bacteroidota</taxon>
        <taxon>Flavobacteriia</taxon>
        <taxon>Flavobacteriales</taxon>
        <taxon>Flavobacteriaceae</taxon>
        <taxon>Winogradskyella</taxon>
    </lineage>
</organism>
<evidence type="ECO:0000259" key="6">
    <source>
        <dbReference type="PROSITE" id="PS50059"/>
    </source>
</evidence>
<dbReference type="EC" id="5.2.1.8" evidence="2 4"/>
<feature type="signal peptide" evidence="5">
    <location>
        <begin position="1"/>
        <end position="19"/>
    </location>
</feature>
<dbReference type="InterPro" id="IPR028974">
    <property type="entry name" value="TSP_type-3_rpt"/>
</dbReference>
<feature type="chain" id="PRO_5020647043" description="peptidylprolyl isomerase" evidence="5">
    <location>
        <begin position="20"/>
        <end position="344"/>
    </location>
</feature>
<evidence type="ECO:0000256" key="5">
    <source>
        <dbReference type="SAM" id="SignalP"/>
    </source>
</evidence>
<dbReference type="EMBL" id="SMGI01000003">
    <property type="protein sequence ID" value="TCK66612.1"/>
    <property type="molecule type" value="Genomic_DNA"/>
</dbReference>
<reference evidence="7 8" key="1">
    <citation type="journal article" date="2015" name="Stand. Genomic Sci.">
        <title>Genomic Encyclopedia of Bacterial and Archaeal Type Strains, Phase III: the genomes of soil and plant-associated and newly described type strains.</title>
        <authorList>
            <person name="Whitman W.B."/>
            <person name="Woyke T."/>
            <person name="Klenk H.P."/>
            <person name="Zhou Y."/>
            <person name="Lilburn T.G."/>
            <person name="Beck B.J."/>
            <person name="De Vos P."/>
            <person name="Vandamme P."/>
            <person name="Eisen J.A."/>
            <person name="Garrity G."/>
            <person name="Hugenholtz P."/>
            <person name="Kyrpides N.C."/>
        </authorList>
    </citation>
    <scope>NUCLEOTIDE SEQUENCE [LARGE SCALE GENOMIC DNA]</scope>
    <source>
        <strain evidence="7 8">CECT 8445</strain>
    </source>
</reference>
<dbReference type="OrthoDB" id="1424215at2"/>
<accession>A0A4R1KNL7</accession>
<dbReference type="Gene3D" id="3.10.50.40">
    <property type="match status" value="1"/>
</dbReference>